<gene>
    <name evidence="1" type="ORF">ACFQ2O_08035</name>
</gene>
<dbReference type="InterPro" id="IPR010982">
    <property type="entry name" value="Lambda_DNA-bd_dom_sf"/>
</dbReference>
<protein>
    <recommendedName>
        <fullName evidence="3">HTH cro/C1-type domain-containing protein</fullName>
    </recommendedName>
</protein>
<keyword evidence="2" id="KW-1185">Reference proteome</keyword>
<reference evidence="2" key="1">
    <citation type="journal article" date="2019" name="Int. J. Syst. Evol. Microbiol.">
        <title>The Global Catalogue of Microorganisms (GCM) 10K type strain sequencing project: providing services to taxonomists for standard genome sequencing and annotation.</title>
        <authorList>
            <consortium name="The Broad Institute Genomics Platform"/>
            <consortium name="The Broad Institute Genome Sequencing Center for Infectious Disease"/>
            <person name="Wu L."/>
            <person name="Ma J."/>
        </authorList>
    </citation>
    <scope>NUCLEOTIDE SEQUENCE [LARGE SCALE GENOMIC DNA]</scope>
    <source>
        <strain evidence="2">JCM 31319</strain>
    </source>
</reference>
<dbReference type="EMBL" id="JBHTLD010000053">
    <property type="protein sequence ID" value="MFD1186147.1"/>
    <property type="molecule type" value="Genomic_DNA"/>
</dbReference>
<name>A0ABW3SQJ6_9BACT</name>
<comment type="caution">
    <text evidence="1">The sequence shown here is derived from an EMBL/GenBank/DDBJ whole genome shotgun (WGS) entry which is preliminary data.</text>
</comment>
<accession>A0ABW3SQJ6</accession>
<sequence>MAYTPHMIGRGQISSIENDKPMPTLEGCIKLSNAFQNLDIHWLLTGKGEMLKNTDQANGDCWLLLQAEKEKLQAEQNKSEALEALLKKHGIIKA</sequence>
<evidence type="ECO:0008006" key="3">
    <source>
        <dbReference type="Google" id="ProtNLM"/>
    </source>
</evidence>
<evidence type="ECO:0000313" key="1">
    <source>
        <dbReference type="EMBL" id="MFD1186147.1"/>
    </source>
</evidence>
<dbReference type="Gene3D" id="1.10.260.40">
    <property type="entry name" value="lambda repressor-like DNA-binding domains"/>
    <property type="match status" value="1"/>
</dbReference>
<evidence type="ECO:0000313" key="2">
    <source>
        <dbReference type="Proteomes" id="UP001597094"/>
    </source>
</evidence>
<proteinExistence type="predicted"/>
<dbReference type="RefSeq" id="WP_377525357.1">
    <property type="nucleotide sequence ID" value="NZ_JBHTLD010000053.1"/>
</dbReference>
<organism evidence="1 2">
    <name type="scientific">Pontibacter rugosus</name>
    <dbReference type="NCBI Taxonomy" id="1745966"/>
    <lineage>
        <taxon>Bacteria</taxon>
        <taxon>Pseudomonadati</taxon>
        <taxon>Bacteroidota</taxon>
        <taxon>Cytophagia</taxon>
        <taxon>Cytophagales</taxon>
        <taxon>Hymenobacteraceae</taxon>
        <taxon>Pontibacter</taxon>
    </lineage>
</organism>
<dbReference type="Proteomes" id="UP001597094">
    <property type="component" value="Unassembled WGS sequence"/>
</dbReference>